<dbReference type="EMBL" id="QRNB01000015">
    <property type="protein sequence ID" value="RHK11548.1"/>
    <property type="molecule type" value="Genomic_DNA"/>
</dbReference>
<evidence type="ECO:0000313" key="2">
    <source>
        <dbReference type="Proteomes" id="UP000286211"/>
    </source>
</evidence>
<comment type="caution">
    <text evidence="1">The sequence shown here is derived from an EMBL/GenBank/DDBJ whole genome shotgun (WGS) entry which is preliminary data.</text>
</comment>
<protein>
    <submittedName>
        <fullName evidence="1">Uncharacterized protein</fullName>
    </submittedName>
</protein>
<dbReference type="Proteomes" id="UP000286211">
    <property type="component" value="Unassembled WGS sequence"/>
</dbReference>
<sequence length="133" mass="15027">MKVVLLLIFALIFLGISAKGKVCDFEEYNVVCTIYDGGRNHTHKAPRREKEIQLKVTAQSVCIESGVEKSQFSMLSFFSNTGELICTKQSIITNGVIIPVESNVLKETSRISVLINGKDHYKWCYYPCRIKCT</sequence>
<proteinExistence type="predicted"/>
<name>A0A415F6P6_9BACT</name>
<organism evidence="1 2">
    <name type="scientific">Segatella copri</name>
    <dbReference type="NCBI Taxonomy" id="165179"/>
    <lineage>
        <taxon>Bacteria</taxon>
        <taxon>Pseudomonadati</taxon>
        <taxon>Bacteroidota</taxon>
        <taxon>Bacteroidia</taxon>
        <taxon>Bacteroidales</taxon>
        <taxon>Prevotellaceae</taxon>
        <taxon>Segatella</taxon>
    </lineage>
</organism>
<evidence type="ECO:0000313" key="1">
    <source>
        <dbReference type="EMBL" id="RHK11548.1"/>
    </source>
</evidence>
<reference evidence="1 2" key="1">
    <citation type="submission" date="2018-08" db="EMBL/GenBank/DDBJ databases">
        <title>A genome reference for cultivated species of the human gut microbiota.</title>
        <authorList>
            <person name="Zou Y."/>
            <person name="Xue W."/>
            <person name="Luo G."/>
        </authorList>
    </citation>
    <scope>NUCLEOTIDE SEQUENCE [LARGE SCALE GENOMIC DNA]</scope>
    <source>
        <strain evidence="1 2">AF46-2NS</strain>
    </source>
</reference>
<dbReference type="AlphaFoldDB" id="A0A415F6P6"/>
<gene>
    <name evidence="1" type="ORF">DW079_04295</name>
</gene>
<accession>A0A415F6P6</accession>